<keyword evidence="4 7" id="KW-0833">Ubl conjugation pathway</keyword>
<evidence type="ECO:0000256" key="5">
    <source>
        <dbReference type="ARBA" id="ARBA00022801"/>
    </source>
</evidence>
<accession>A0A5S6QLV0</accession>
<dbReference type="GO" id="GO:0005634">
    <property type="term" value="C:nucleus"/>
    <property type="evidence" value="ECO:0007669"/>
    <property type="project" value="TreeGrafter"/>
</dbReference>
<sequence length="391" mass="44369">MIDKSYIFIVGGVSAASLAVVALYLYLDTKRSCKHDVPGLHNMGATCFVNSLLQGLASCKSFVEWTDRFMFHKHCVFLQSLAEILRKLNENTGETLSATWVQDVHELLNVFCSTWSEELTVLKNAKVNMHAIVSVLQRNLKDPLKAHNENADELTTSEFPNSPCEGMISFQNECLRCGNKSIQRESFCTITLNLNAKQPKMLVTLEECLENFLEQETVEDVACEFCSEHCGSSETRTRRSRTVWLDKYPQCLIFTFQRICWSSYGTAVKLFTSVKIPEWLDVDEICRREHPRSETSRGSNRPDTGKPPTTDHVTDKYLYRLQAVIVHQGGATSGHFITYRRGLADNRCWVSLSDAQVSPTAFEKISQCQAYMVFYEKDVGEMSSSTFSSFE</sequence>
<evidence type="ECO:0000259" key="10">
    <source>
        <dbReference type="PROSITE" id="PS50235"/>
    </source>
</evidence>
<dbReference type="GO" id="GO:0004843">
    <property type="term" value="F:cysteine-type deubiquitinase activity"/>
    <property type="evidence" value="ECO:0007669"/>
    <property type="project" value="UniProtKB-UniRule"/>
</dbReference>
<evidence type="ECO:0000256" key="7">
    <source>
        <dbReference type="RuleBase" id="RU366025"/>
    </source>
</evidence>
<evidence type="ECO:0000256" key="8">
    <source>
        <dbReference type="SAM" id="MobiDB-lite"/>
    </source>
</evidence>
<dbReference type="InterPro" id="IPR050164">
    <property type="entry name" value="Peptidase_C19"/>
</dbReference>
<organism evidence="11 12">
    <name type="scientific">Trichuris muris</name>
    <name type="common">Mouse whipworm</name>
    <dbReference type="NCBI Taxonomy" id="70415"/>
    <lineage>
        <taxon>Eukaryota</taxon>
        <taxon>Metazoa</taxon>
        <taxon>Ecdysozoa</taxon>
        <taxon>Nematoda</taxon>
        <taxon>Enoplea</taxon>
        <taxon>Dorylaimia</taxon>
        <taxon>Trichinellida</taxon>
        <taxon>Trichuridae</taxon>
        <taxon>Trichuris</taxon>
    </lineage>
</organism>
<dbReference type="CDD" id="cd02257">
    <property type="entry name" value="Peptidase_C19"/>
    <property type="match status" value="1"/>
</dbReference>
<keyword evidence="6 7" id="KW-0788">Thiol protease</keyword>
<keyword evidence="9" id="KW-0812">Transmembrane</keyword>
<dbReference type="GO" id="GO:0016579">
    <property type="term" value="P:protein deubiquitination"/>
    <property type="evidence" value="ECO:0007669"/>
    <property type="project" value="InterPro"/>
</dbReference>
<dbReference type="AlphaFoldDB" id="A0A5S6QLV0"/>
<name>A0A5S6QLV0_TRIMR</name>
<evidence type="ECO:0000256" key="6">
    <source>
        <dbReference type="ARBA" id="ARBA00022807"/>
    </source>
</evidence>
<dbReference type="EC" id="3.4.19.12" evidence="7"/>
<dbReference type="InterPro" id="IPR038765">
    <property type="entry name" value="Papain-like_cys_pep_sf"/>
</dbReference>
<dbReference type="PROSITE" id="PS50235">
    <property type="entry name" value="USP_3"/>
    <property type="match status" value="1"/>
</dbReference>
<evidence type="ECO:0000313" key="12">
    <source>
        <dbReference type="WBParaSite" id="TMUE_2000008178.1"/>
    </source>
</evidence>
<dbReference type="InterPro" id="IPR001394">
    <property type="entry name" value="Peptidase_C19_UCH"/>
</dbReference>
<feature type="region of interest" description="Disordered" evidence="8">
    <location>
        <begin position="290"/>
        <end position="310"/>
    </location>
</feature>
<dbReference type="PROSITE" id="PS00973">
    <property type="entry name" value="USP_2"/>
    <property type="match status" value="1"/>
</dbReference>
<dbReference type="Pfam" id="PF00443">
    <property type="entry name" value="UCH"/>
    <property type="match status" value="1"/>
</dbReference>
<feature type="domain" description="USP" evidence="10">
    <location>
        <begin position="38"/>
        <end position="378"/>
    </location>
</feature>
<comment type="catalytic activity">
    <reaction evidence="1 7">
        <text>Thiol-dependent hydrolysis of ester, thioester, amide, peptide and isopeptide bonds formed by the C-terminal Gly of ubiquitin (a 76-residue protein attached to proteins as an intracellular targeting signal).</text>
        <dbReference type="EC" id="3.4.19.12"/>
    </reaction>
</comment>
<dbReference type="Proteomes" id="UP000046395">
    <property type="component" value="Unassembled WGS sequence"/>
</dbReference>
<dbReference type="PANTHER" id="PTHR24006">
    <property type="entry name" value="UBIQUITIN CARBOXYL-TERMINAL HYDROLASE"/>
    <property type="match status" value="1"/>
</dbReference>
<dbReference type="InterPro" id="IPR018200">
    <property type="entry name" value="USP_CS"/>
</dbReference>
<protein>
    <recommendedName>
        <fullName evidence="7">Ubiquitin carboxyl-terminal hydrolase</fullName>
        <ecNumber evidence="7">3.4.19.12</ecNumber>
    </recommendedName>
</protein>
<evidence type="ECO:0000256" key="4">
    <source>
        <dbReference type="ARBA" id="ARBA00022786"/>
    </source>
</evidence>
<evidence type="ECO:0000313" key="11">
    <source>
        <dbReference type="Proteomes" id="UP000046395"/>
    </source>
</evidence>
<dbReference type="GO" id="GO:0006508">
    <property type="term" value="P:proteolysis"/>
    <property type="evidence" value="ECO:0007669"/>
    <property type="project" value="UniProtKB-KW"/>
</dbReference>
<reference evidence="12" key="1">
    <citation type="submission" date="2019-12" db="UniProtKB">
        <authorList>
            <consortium name="WormBaseParasite"/>
        </authorList>
    </citation>
    <scope>IDENTIFICATION</scope>
</reference>
<evidence type="ECO:0000256" key="3">
    <source>
        <dbReference type="ARBA" id="ARBA00022670"/>
    </source>
</evidence>
<evidence type="ECO:0000256" key="2">
    <source>
        <dbReference type="ARBA" id="ARBA00009085"/>
    </source>
</evidence>
<keyword evidence="9" id="KW-1133">Transmembrane helix</keyword>
<dbReference type="STRING" id="70415.A0A5S6QLV0"/>
<proteinExistence type="inferred from homology"/>
<dbReference type="GO" id="GO:0005829">
    <property type="term" value="C:cytosol"/>
    <property type="evidence" value="ECO:0007669"/>
    <property type="project" value="TreeGrafter"/>
</dbReference>
<dbReference type="PROSITE" id="PS00972">
    <property type="entry name" value="USP_1"/>
    <property type="match status" value="1"/>
</dbReference>
<keyword evidence="9" id="KW-0472">Membrane</keyword>
<evidence type="ECO:0000256" key="1">
    <source>
        <dbReference type="ARBA" id="ARBA00000707"/>
    </source>
</evidence>
<keyword evidence="3 7" id="KW-0645">Protease</keyword>
<dbReference type="WBParaSite" id="TMUE_2000008178.1">
    <property type="protein sequence ID" value="TMUE_2000008178.1"/>
    <property type="gene ID" value="WBGene00289030"/>
</dbReference>
<keyword evidence="5 7" id="KW-0378">Hydrolase</keyword>
<feature type="transmembrane region" description="Helical" evidence="9">
    <location>
        <begin position="6"/>
        <end position="27"/>
    </location>
</feature>
<dbReference type="Gene3D" id="3.90.70.10">
    <property type="entry name" value="Cysteine proteinases"/>
    <property type="match status" value="1"/>
</dbReference>
<keyword evidence="11" id="KW-1185">Reference proteome</keyword>
<comment type="similarity">
    <text evidence="2 7">Belongs to the peptidase C19 family.</text>
</comment>
<dbReference type="PANTHER" id="PTHR24006:SF888">
    <property type="entry name" value="UBIQUITIN CARBOXYL-TERMINAL HYDROLASE 30"/>
    <property type="match status" value="1"/>
</dbReference>
<dbReference type="SUPFAM" id="SSF54001">
    <property type="entry name" value="Cysteine proteinases"/>
    <property type="match status" value="1"/>
</dbReference>
<evidence type="ECO:0000256" key="9">
    <source>
        <dbReference type="SAM" id="Phobius"/>
    </source>
</evidence>
<dbReference type="InterPro" id="IPR028889">
    <property type="entry name" value="USP"/>
</dbReference>